<accession>A0A1I8MT40</accession>
<dbReference type="CDD" id="cd14726">
    <property type="entry name" value="TraB_PrgY-like"/>
    <property type="match status" value="1"/>
</dbReference>
<feature type="region of interest" description="Disordered" evidence="1">
    <location>
        <begin position="1"/>
        <end position="24"/>
    </location>
</feature>
<evidence type="ECO:0008006" key="3">
    <source>
        <dbReference type="Google" id="ProtNLM"/>
    </source>
</evidence>
<dbReference type="Pfam" id="PF01963">
    <property type="entry name" value="TraB_PrgY_gumN"/>
    <property type="match status" value="1"/>
</dbReference>
<dbReference type="EnsemblMetazoa" id="MDOA008174-RD">
    <property type="protein sequence ID" value="MDOA008174-PD"/>
    <property type="gene ID" value="MDOA008174"/>
</dbReference>
<dbReference type="OrthoDB" id="48306at2759"/>
<dbReference type="PANTHER" id="PTHR21530:SF7">
    <property type="entry name" value="TRAB DOMAIN-CONTAINING PROTEIN"/>
    <property type="match status" value="1"/>
</dbReference>
<dbReference type="EnsemblMetazoa" id="MDOA008174-RA">
    <property type="protein sequence ID" value="MDOA008174-PA"/>
    <property type="gene ID" value="MDOA008174"/>
</dbReference>
<feature type="compositionally biased region" description="Low complexity" evidence="1">
    <location>
        <begin position="64"/>
        <end position="101"/>
    </location>
</feature>
<proteinExistence type="predicted"/>
<reference evidence="2" key="1">
    <citation type="submission" date="2020-05" db="UniProtKB">
        <authorList>
            <consortium name="EnsemblMetazoa"/>
        </authorList>
    </citation>
    <scope>IDENTIFICATION</scope>
    <source>
        <strain evidence="2">Aabys</strain>
    </source>
</reference>
<dbReference type="RefSeq" id="XP_011291513.2">
    <property type="nucleotide sequence ID" value="XM_011293211.3"/>
</dbReference>
<dbReference type="RefSeq" id="XP_019891459.2">
    <property type="nucleotide sequence ID" value="XM_020035900.2"/>
</dbReference>
<dbReference type="EnsemblMetazoa" id="MDOA008174-RC">
    <property type="protein sequence ID" value="MDOA008174-PC"/>
    <property type="gene ID" value="MDOA008174"/>
</dbReference>
<evidence type="ECO:0000256" key="1">
    <source>
        <dbReference type="SAM" id="MobiDB-lite"/>
    </source>
</evidence>
<feature type="region of interest" description="Disordered" evidence="1">
    <location>
        <begin position="211"/>
        <end position="256"/>
    </location>
</feature>
<feature type="region of interest" description="Disordered" evidence="1">
    <location>
        <begin position="64"/>
        <end position="111"/>
    </location>
</feature>
<protein>
    <recommendedName>
        <fullName evidence="3">TraB family protein</fullName>
    </recommendedName>
</protein>
<dbReference type="STRING" id="7370.A0A1I8MT40"/>
<dbReference type="eggNOG" id="KOG2860">
    <property type="taxonomic scope" value="Eukaryota"/>
</dbReference>
<name>A0A1I8MT40_MUSDO</name>
<dbReference type="InterPro" id="IPR002816">
    <property type="entry name" value="TraB/PrgY/GumN_fam"/>
</dbReference>
<organism evidence="2">
    <name type="scientific">Musca domestica</name>
    <name type="common">House fly</name>
    <dbReference type="NCBI Taxonomy" id="7370"/>
    <lineage>
        <taxon>Eukaryota</taxon>
        <taxon>Metazoa</taxon>
        <taxon>Ecdysozoa</taxon>
        <taxon>Arthropoda</taxon>
        <taxon>Hexapoda</taxon>
        <taxon>Insecta</taxon>
        <taxon>Pterygota</taxon>
        <taxon>Neoptera</taxon>
        <taxon>Endopterygota</taxon>
        <taxon>Diptera</taxon>
        <taxon>Brachycera</taxon>
        <taxon>Muscomorpha</taxon>
        <taxon>Muscoidea</taxon>
        <taxon>Muscidae</taxon>
        <taxon>Musca</taxon>
    </lineage>
</organism>
<feature type="compositionally biased region" description="Polar residues" evidence="1">
    <location>
        <begin position="237"/>
        <end position="249"/>
    </location>
</feature>
<dbReference type="InterPro" id="IPR046345">
    <property type="entry name" value="TraB_PrgY-like"/>
</dbReference>
<dbReference type="KEGG" id="mde:101891001"/>
<evidence type="ECO:0000313" key="2">
    <source>
        <dbReference type="EnsemblMetazoa" id="MDOA008174-PC"/>
    </source>
</evidence>
<gene>
    <name evidence="2" type="primary">101891001</name>
</gene>
<dbReference type="VEuPathDB" id="VectorBase:MDOA008174"/>
<dbReference type="PANTHER" id="PTHR21530">
    <property type="entry name" value="PHEROMONE SHUTDOWN PROTEIN"/>
    <property type="match status" value="1"/>
</dbReference>
<dbReference type="RefSeq" id="XP_005181124.2">
    <property type="nucleotide sequence ID" value="XM_005181067.4"/>
</dbReference>
<sequence length="613" mass="66952">MDLSSSSSSSTTPATAKATSSTSKTPLIADNSIESINNDTAGSNSLYDSAMDNITTFVSFTESANNNSSTLNSTTNSSTPITTTSSENFSHLNSSSASSGSMDFDTTLNGDSESAALSDNLAVQNDFGPSYPINQLNNDNQNVINASMLLIQSESTETNSTSQEEVDPKSKLANKTIFKTDNPDLSIIEINENSIRDQDIENSVLVIETSSDEDFSESLDQGPKQSDKSINPDLTYANKSSSPHSTLGENVSDKRRRKAETLIYSSKQKLNIAIAEASAAETASPASVGDANAVGNGPQPQTKREIKVYDTIEEFERNLPSTVTVLDTPFGSKVYLVGTAHFSEESQDDVSFVIRNIRPDAVMVELCTSRIPILKLDEKTLLEEAKSFNLAKIRSIIHSHGYINGIFFILLLQMSAQIAKDLGMAPGGEFRRAFEEIHKLPGCMLHLGDRPIRITLHRALRALSLWQTVKLVWRLTSSDTISIEEVEECKQRDLLEKLMQEMAGEFPEFSDVFVKERDLFLCHSLQMAALPQPAEGTGELRPVRVVGVVGIGHANGIAKMWGRVDPHIIPAIMEIPPASLSTRICKYTVKYGLIGLTLYGAFKLLKPHLGRLR</sequence>
<dbReference type="VEuPathDB" id="VectorBase:MDOMA2_005490"/>
<dbReference type="AlphaFoldDB" id="A0A1I8MT40"/>